<feature type="region of interest" description="Disordered" evidence="1">
    <location>
        <begin position="24"/>
        <end position="48"/>
    </location>
</feature>
<feature type="signal peptide" evidence="2">
    <location>
        <begin position="1"/>
        <end position="20"/>
    </location>
</feature>
<proteinExistence type="predicted"/>
<feature type="compositionally biased region" description="Basic and acidic residues" evidence="1">
    <location>
        <begin position="24"/>
        <end position="37"/>
    </location>
</feature>
<dbReference type="AlphaFoldDB" id="A0A2K2HDP7"/>
<evidence type="ECO:0000313" key="4">
    <source>
        <dbReference type="Proteomes" id="UP000236340"/>
    </source>
</evidence>
<feature type="chain" id="PRO_5014406181" description="Secreted protein" evidence="2">
    <location>
        <begin position="21"/>
        <end position="80"/>
    </location>
</feature>
<dbReference type="RefSeq" id="WP_103114181.1">
    <property type="nucleotide sequence ID" value="NZ_PPFX01000003.1"/>
</dbReference>
<evidence type="ECO:0000256" key="2">
    <source>
        <dbReference type="SAM" id="SignalP"/>
    </source>
</evidence>
<gene>
    <name evidence="3" type="ORF">C2E25_02305</name>
</gene>
<organism evidence="3 4">
    <name type="scientific">Geothermobacter hydrogeniphilus</name>
    <dbReference type="NCBI Taxonomy" id="1969733"/>
    <lineage>
        <taxon>Bacteria</taxon>
        <taxon>Pseudomonadati</taxon>
        <taxon>Thermodesulfobacteriota</taxon>
        <taxon>Desulfuromonadia</taxon>
        <taxon>Desulfuromonadales</taxon>
        <taxon>Geothermobacteraceae</taxon>
        <taxon>Geothermobacter</taxon>
    </lineage>
</organism>
<sequence>MKVLSIFVVLFMLTTTVCCALDRQDDTGYEPSQEKDNSTYLGNEGDTSIEEDGHVVTYKLSDEEQIDVLRQAIEKQQNKK</sequence>
<evidence type="ECO:0000313" key="3">
    <source>
        <dbReference type="EMBL" id="PNU21410.1"/>
    </source>
</evidence>
<protein>
    <recommendedName>
        <fullName evidence="5">Secreted protein</fullName>
    </recommendedName>
</protein>
<reference evidence="3 4" key="1">
    <citation type="journal article" date="2018" name="Genome Announc.">
        <title>Genome Sequence of Geothermobacter sp. HR-1 Iron Reducer from the Loihi Seamount.</title>
        <authorList>
            <person name="Smith H."/>
            <person name="Abuyen K."/>
            <person name="Tremblay J."/>
            <person name="Savalia P."/>
            <person name="Perez-Rodriguez I."/>
            <person name="Emerson D."/>
            <person name="Tully B."/>
            <person name="Amend J."/>
        </authorList>
    </citation>
    <scope>NUCLEOTIDE SEQUENCE [LARGE SCALE GENOMIC DNA]</scope>
    <source>
        <strain evidence="3 4">HR-1</strain>
    </source>
</reference>
<comment type="caution">
    <text evidence="3">The sequence shown here is derived from an EMBL/GenBank/DDBJ whole genome shotgun (WGS) entry which is preliminary data.</text>
</comment>
<evidence type="ECO:0008006" key="5">
    <source>
        <dbReference type="Google" id="ProtNLM"/>
    </source>
</evidence>
<dbReference type="Proteomes" id="UP000236340">
    <property type="component" value="Unassembled WGS sequence"/>
</dbReference>
<evidence type="ECO:0000256" key="1">
    <source>
        <dbReference type="SAM" id="MobiDB-lite"/>
    </source>
</evidence>
<name>A0A2K2HDP7_9BACT</name>
<accession>A0A2K2HDP7</accession>
<keyword evidence="2" id="KW-0732">Signal</keyword>
<dbReference type="EMBL" id="PPFX01000003">
    <property type="protein sequence ID" value="PNU21410.1"/>
    <property type="molecule type" value="Genomic_DNA"/>
</dbReference>